<comment type="caution">
    <text evidence="3">The sequence shown here is derived from an EMBL/GenBank/DDBJ whole genome shotgun (WGS) entry which is preliminary data.</text>
</comment>
<keyword evidence="4" id="KW-1185">Reference proteome</keyword>
<proteinExistence type="predicted"/>
<keyword evidence="2" id="KW-1133">Transmembrane helix</keyword>
<feature type="transmembrane region" description="Helical" evidence="2">
    <location>
        <begin position="512"/>
        <end position="534"/>
    </location>
</feature>
<dbReference type="AlphaFoldDB" id="A0A8S1KY52"/>
<feature type="coiled-coil region" evidence="1">
    <location>
        <begin position="11"/>
        <end position="66"/>
    </location>
</feature>
<evidence type="ECO:0000256" key="2">
    <source>
        <dbReference type="SAM" id="Phobius"/>
    </source>
</evidence>
<dbReference type="OMA" id="NCHILNE"/>
<name>A0A8S1KY52_PARPR</name>
<sequence length="806" mass="95262">MNNNQYNSKKLAPFRKTRDALKEELKILEQEYQQEEKLNDIYFDEIGRSEKEFEQLIKQIEDFNRHNHSIKNDKQTDQNQGFDETIEKNVIDTLHLFLLNTSKKEYLESIQEQEIAKKSKQLGNLVMTLDQPNTQIKEKDDQEIIEMNNQDGYYVTLRQGESQFEVRIPSHIKTFKELKSIVKSCFMAEEKDVFYTDSLGNLLQPEMNVINELYPPIYELLRNYQPTIGIQIVKQKKIKDDTKFTDADFGLDGLNDLMTKQLKPAKRAQKQINWSLYLDYLTTFKYLMESFLFLSLLILYVVIEVDQIKFVTNSQLLVTINSQFLIQKSFINPINNISELIVMTIPDDQHIHPTYPLKSAVLVQTLVGIENFENCHILNENQKEIFIEKNQSCLNYNNIITDDLNNNYTFTNYNPQIYDHYFGGYVWEFDLTSKENFRESYNKLVQENWVQYNIKQSKFILNYYNSPTKRIVQVVITSLYLFNDNLLNYNSIQSEAFDLSEEPSSFIIYKNIIFYCSIVLLISSFFDFFGLYLAGTKNHLIVLYLSYNELLNKKKKMQAKKKEISEQDHKEMLQKELILSEYFIINLKVIFISIRIPLIFDIIYILCQFGLVIKRTIDVQYEDALSQIDLKSNQFQDTSSLFGPLLLSRIYTAVLLLFLMISIVRFLGNWSPYLKCYGLVMIRFNKESWFLLLVLIYIISICAMSWSITLQGKLINHDNFFYTFIGLLRCTLKYGLHNDIDQQGFFNNYIKEISYSFDTRYLQYIIIICISMIMVPIFISLMTQQVHNTKIEAKQKMLEMKKQAEE</sequence>
<dbReference type="EMBL" id="CAJJDM010000027">
    <property type="protein sequence ID" value="CAD8058895.1"/>
    <property type="molecule type" value="Genomic_DNA"/>
</dbReference>
<accession>A0A8S1KY52</accession>
<keyword evidence="1" id="KW-0175">Coiled coil</keyword>
<feature type="transmembrane region" description="Helical" evidence="2">
    <location>
        <begin position="761"/>
        <end position="781"/>
    </location>
</feature>
<evidence type="ECO:0000256" key="1">
    <source>
        <dbReference type="SAM" id="Coils"/>
    </source>
</evidence>
<feature type="transmembrane region" description="Helical" evidence="2">
    <location>
        <begin position="650"/>
        <end position="668"/>
    </location>
</feature>
<gene>
    <name evidence="3" type="ORF">PPRIM_AZ9-3.1.T0280075</name>
</gene>
<organism evidence="3 4">
    <name type="scientific">Paramecium primaurelia</name>
    <dbReference type="NCBI Taxonomy" id="5886"/>
    <lineage>
        <taxon>Eukaryota</taxon>
        <taxon>Sar</taxon>
        <taxon>Alveolata</taxon>
        <taxon>Ciliophora</taxon>
        <taxon>Intramacronucleata</taxon>
        <taxon>Oligohymenophorea</taxon>
        <taxon>Peniculida</taxon>
        <taxon>Parameciidae</taxon>
        <taxon>Paramecium</taxon>
    </lineage>
</organism>
<keyword evidence="2" id="KW-0472">Membrane</keyword>
<feature type="transmembrane region" description="Helical" evidence="2">
    <location>
        <begin position="689"/>
        <end position="708"/>
    </location>
</feature>
<keyword evidence="2" id="KW-0812">Transmembrane</keyword>
<evidence type="ECO:0000313" key="4">
    <source>
        <dbReference type="Proteomes" id="UP000688137"/>
    </source>
</evidence>
<evidence type="ECO:0008006" key="5">
    <source>
        <dbReference type="Google" id="ProtNLM"/>
    </source>
</evidence>
<evidence type="ECO:0000313" key="3">
    <source>
        <dbReference type="EMBL" id="CAD8058895.1"/>
    </source>
</evidence>
<reference evidence="3" key="1">
    <citation type="submission" date="2021-01" db="EMBL/GenBank/DDBJ databases">
        <authorList>
            <consortium name="Genoscope - CEA"/>
            <person name="William W."/>
        </authorList>
    </citation>
    <scope>NUCLEOTIDE SEQUENCE</scope>
</reference>
<feature type="transmembrane region" description="Helical" evidence="2">
    <location>
        <begin position="582"/>
        <end position="606"/>
    </location>
</feature>
<protein>
    <recommendedName>
        <fullName evidence="5">Transmembrane protein</fullName>
    </recommendedName>
</protein>
<dbReference type="Proteomes" id="UP000688137">
    <property type="component" value="Unassembled WGS sequence"/>
</dbReference>